<dbReference type="Proteomes" id="UP000274756">
    <property type="component" value="Unassembled WGS sequence"/>
</dbReference>
<proteinExistence type="inferred from homology"/>
<sequence length="525" mass="60708">MQQQKQRGILQRFGGSFRRKIVSRKSKKETDPIPAKLIKASSVQKKTLNPKWNEKFQFIVDDVSLDRFHMDIWDHDDEEQSVMDAVKSLNHISGLKGLGRYFKEVTQSARANSNDSTDDFLGCITFNIKVSFRSIRKNTKNCIIYHLELKDIPSEGIEGWFTLEKRSERSEVSGQVKLKLWLSTKEERSIFDDEDLIDASPASFRGLLPPAAVTILHQHAIQGDLNALHQAMCAWIAYSSMLDVGISYAFLYEILNDLITKWTPLTLDKDEEDMLGDSFTSFDQHCRVAIMEHRTRFIALKRESLDSLSNLLKCMKLLHECTLFVKYIPFVRPFVATLSTVIEMSAEAYFKNALEEVKIDEPLSELYRLLLSINYACNMFSAYDSIFKTYTAIDYATLTYCQFSRMLEEYTCSEMMSESSSDLKNLLIHAYMNDEDGGKSLILLIKIHFAFNEFRTYKSTKTRNDMNELSFIFDKAIYKWVDLVRLKAFARTDLSCKLDTPVCFNFFINNKLLLFLNYKAVTKSL</sequence>
<dbReference type="STRING" id="318479.A0A3P7PPK7"/>
<dbReference type="InterPro" id="IPR000008">
    <property type="entry name" value="C2_dom"/>
</dbReference>
<evidence type="ECO:0000256" key="2">
    <source>
        <dbReference type="ARBA" id="ARBA00022483"/>
    </source>
</evidence>
<dbReference type="GO" id="GO:0006887">
    <property type="term" value="P:exocytosis"/>
    <property type="evidence" value="ECO:0007669"/>
    <property type="project" value="UniProtKB-KW"/>
</dbReference>
<dbReference type="SMART" id="SM00239">
    <property type="entry name" value="C2"/>
    <property type="match status" value="1"/>
</dbReference>
<dbReference type="EMBL" id="UYYG01001155">
    <property type="protein sequence ID" value="VDN56410.1"/>
    <property type="molecule type" value="Genomic_DNA"/>
</dbReference>
<protein>
    <recommendedName>
        <fullName evidence="3">C2 domain-containing protein</fullName>
    </recommendedName>
</protein>
<dbReference type="Gene3D" id="2.60.40.150">
    <property type="entry name" value="C2 domain"/>
    <property type="match status" value="1"/>
</dbReference>
<dbReference type="PANTHER" id="PTHR45999:SF9">
    <property type="entry name" value="BAI1-ASSOCIATED PROTEIN 3"/>
    <property type="match status" value="1"/>
</dbReference>
<evidence type="ECO:0000313" key="5">
    <source>
        <dbReference type="Proteomes" id="UP000274756"/>
    </source>
</evidence>
<organism evidence="4 5">
    <name type="scientific">Dracunculus medinensis</name>
    <name type="common">Guinea worm</name>
    <dbReference type="NCBI Taxonomy" id="318479"/>
    <lineage>
        <taxon>Eukaryota</taxon>
        <taxon>Metazoa</taxon>
        <taxon>Ecdysozoa</taxon>
        <taxon>Nematoda</taxon>
        <taxon>Chromadorea</taxon>
        <taxon>Rhabditida</taxon>
        <taxon>Spirurina</taxon>
        <taxon>Dracunculoidea</taxon>
        <taxon>Dracunculidae</taxon>
        <taxon>Dracunculus</taxon>
    </lineage>
</organism>
<dbReference type="InterPro" id="IPR052095">
    <property type="entry name" value="UNC-13_domain"/>
</dbReference>
<evidence type="ECO:0000259" key="3">
    <source>
        <dbReference type="SMART" id="SM00239"/>
    </source>
</evidence>
<name>A0A3P7PPK7_DRAME</name>
<dbReference type="AlphaFoldDB" id="A0A3P7PPK7"/>
<evidence type="ECO:0000256" key="1">
    <source>
        <dbReference type="ARBA" id="ARBA00005823"/>
    </source>
</evidence>
<feature type="domain" description="C2" evidence="3">
    <location>
        <begin position="16"/>
        <end position="140"/>
    </location>
</feature>
<gene>
    <name evidence="4" type="ORF">DME_LOCUS6383</name>
</gene>
<dbReference type="GO" id="GO:0099503">
    <property type="term" value="C:secretory vesicle"/>
    <property type="evidence" value="ECO:0007669"/>
    <property type="project" value="TreeGrafter"/>
</dbReference>
<comment type="similarity">
    <text evidence="1">Belongs to the unc-13 family.</text>
</comment>
<keyword evidence="2" id="KW-0268">Exocytosis</keyword>
<reference evidence="4 5" key="1">
    <citation type="submission" date="2018-11" db="EMBL/GenBank/DDBJ databases">
        <authorList>
            <consortium name="Pathogen Informatics"/>
        </authorList>
    </citation>
    <scope>NUCLEOTIDE SEQUENCE [LARGE SCALE GENOMIC DNA]</scope>
</reference>
<keyword evidence="5" id="KW-1185">Reference proteome</keyword>
<dbReference type="Pfam" id="PF00168">
    <property type="entry name" value="C2"/>
    <property type="match status" value="1"/>
</dbReference>
<evidence type="ECO:0000313" key="4">
    <source>
        <dbReference type="EMBL" id="VDN56410.1"/>
    </source>
</evidence>
<dbReference type="OrthoDB" id="7976202at2759"/>
<dbReference type="PANTHER" id="PTHR45999">
    <property type="entry name" value="UNC-13-4A, ISOFORM B"/>
    <property type="match status" value="1"/>
</dbReference>
<accession>A0A3P7PPK7</accession>
<dbReference type="InterPro" id="IPR035892">
    <property type="entry name" value="C2_domain_sf"/>
</dbReference>
<dbReference type="SUPFAM" id="SSF49562">
    <property type="entry name" value="C2 domain (Calcium/lipid-binding domain, CaLB)"/>
    <property type="match status" value="1"/>
</dbReference>